<dbReference type="GO" id="GO:0050163">
    <property type="term" value="F:oxaloacetate tautomerase activity"/>
    <property type="evidence" value="ECO:0007669"/>
    <property type="project" value="UniProtKB-ARBA"/>
</dbReference>
<proteinExistence type="inferred from homology"/>
<dbReference type="GO" id="GO:0046872">
    <property type="term" value="F:metal ion binding"/>
    <property type="evidence" value="ECO:0007669"/>
    <property type="project" value="UniProtKB-KW"/>
</dbReference>
<evidence type="ECO:0000256" key="1">
    <source>
        <dbReference type="ARBA" id="ARBA00010211"/>
    </source>
</evidence>
<reference evidence="4" key="2">
    <citation type="submission" date="2023-06" db="EMBL/GenBank/DDBJ databases">
        <authorList>
            <consortium name="Lawrence Berkeley National Laboratory"/>
            <person name="Haridas S."/>
            <person name="Hensen N."/>
            <person name="Bonometti L."/>
            <person name="Westerberg I."/>
            <person name="Brannstrom I.O."/>
            <person name="Guillou S."/>
            <person name="Cros-Aarteil S."/>
            <person name="Calhoun S."/>
            <person name="Kuo A."/>
            <person name="Mondo S."/>
            <person name="Pangilinan J."/>
            <person name="Riley R."/>
            <person name="Labutti K."/>
            <person name="Andreopoulos B."/>
            <person name="Lipzen A."/>
            <person name="Chen C."/>
            <person name="Yanf M."/>
            <person name="Daum C."/>
            <person name="Ng V."/>
            <person name="Clum A."/>
            <person name="Steindorff A."/>
            <person name="Ohm R."/>
            <person name="Martin F."/>
            <person name="Silar P."/>
            <person name="Natvig D."/>
            <person name="Lalanne C."/>
            <person name="Gautier V."/>
            <person name="Ament-Velasquez S.L."/>
            <person name="Kruys A."/>
            <person name="Hutchinson M.I."/>
            <person name="Powell A.J."/>
            <person name="Barry K."/>
            <person name="Miller A.N."/>
            <person name="Grigoriev I.V."/>
            <person name="Debuchy R."/>
            <person name="Gladieux P."/>
            <person name="Thoren M.H."/>
            <person name="Johannesson H."/>
        </authorList>
    </citation>
    <scope>NUCLEOTIDE SEQUENCE</scope>
    <source>
        <strain evidence="4">CBS 168.71</strain>
    </source>
</reference>
<reference evidence="4" key="1">
    <citation type="journal article" date="2023" name="Mol. Phylogenet. Evol.">
        <title>Genome-scale phylogeny and comparative genomics of the fungal order Sordariales.</title>
        <authorList>
            <person name="Hensen N."/>
            <person name="Bonometti L."/>
            <person name="Westerberg I."/>
            <person name="Brannstrom I.O."/>
            <person name="Guillou S."/>
            <person name="Cros-Aarteil S."/>
            <person name="Calhoun S."/>
            <person name="Haridas S."/>
            <person name="Kuo A."/>
            <person name="Mondo S."/>
            <person name="Pangilinan J."/>
            <person name="Riley R."/>
            <person name="LaButti K."/>
            <person name="Andreopoulos B."/>
            <person name="Lipzen A."/>
            <person name="Chen C."/>
            <person name="Yan M."/>
            <person name="Daum C."/>
            <person name="Ng V."/>
            <person name="Clum A."/>
            <person name="Steindorff A."/>
            <person name="Ohm R.A."/>
            <person name="Martin F."/>
            <person name="Silar P."/>
            <person name="Natvig D.O."/>
            <person name="Lalanne C."/>
            <person name="Gautier V."/>
            <person name="Ament-Velasquez S.L."/>
            <person name="Kruys A."/>
            <person name="Hutchinson M.I."/>
            <person name="Powell A.J."/>
            <person name="Barry K."/>
            <person name="Miller A.N."/>
            <person name="Grigoriev I.V."/>
            <person name="Debuchy R."/>
            <person name="Gladieux P."/>
            <person name="Hiltunen Thoren M."/>
            <person name="Johannesson H."/>
        </authorList>
    </citation>
    <scope>NUCLEOTIDE SEQUENCE</scope>
    <source>
        <strain evidence="4">CBS 168.71</strain>
    </source>
</reference>
<dbReference type="FunFam" id="3.90.850.10:FF:000002">
    <property type="entry name" value="2-hydroxyhepta-2,4-diene-1,7-dioate isomerase"/>
    <property type="match status" value="1"/>
</dbReference>
<evidence type="ECO:0000313" key="5">
    <source>
        <dbReference type="Proteomes" id="UP001278766"/>
    </source>
</evidence>
<dbReference type="InterPro" id="IPR011234">
    <property type="entry name" value="Fumarylacetoacetase-like_C"/>
</dbReference>
<gene>
    <name evidence="4" type="ORF">B0H64DRAFT_463694</name>
</gene>
<evidence type="ECO:0000259" key="3">
    <source>
        <dbReference type="Pfam" id="PF01557"/>
    </source>
</evidence>
<dbReference type="Pfam" id="PF01557">
    <property type="entry name" value="FAA_hydrolase"/>
    <property type="match status" value="1"/>
</dbReference>
<accession>A0AAE0HDS7</accession>
<evidence type="ECO:0000313" key="4">
    <source>
        <dbReference type="EMBL" id="KAK3294699.1"/>
    </source>
</evidence>
<dbReference type="Gene3D" id="3.90.850.10">
    <property type="entry name" value="Fumarylacetoacetase-like, C-terminal domain"/>
    <property type="match status" value="1"/>
</dbReference>
<comment type="caution">
    <text evidence="4">The sequence shown here is derived from an EMBL/GenBank/DDBJ whole genome shotgun (WGS) entry which is preliminary data.</text>
</comment>
<evidence type="ECO:0000256" key="2">
    <source>
        <dbReference type="ARBA" id="ARBA00022723"/>
    </source>
</evidence>
<keyword evidence="5" id="KW-1185">Reference proteome</keyword>
<sequence>MSFNRLVRFAPKGDDSKILLGEPADSSVDVGAAVREGEDVQVKVYSGTSVLDAGSPTGETAVIGRILAPLTQQEVGTIRCIGLNYKKHAEEAKMTIPEIPTVFLKPSTCLADPYPSPTIIPKHTLASDSADYESELAIVLGREAKNVSEADALGYVLGYTASNDVSSRASQFAQTQWCYSKGFDGACPIGPVLVSKDLVPDVGALRLRGLKNGKVVQDSGLTASALLDLGTKMDLIFSVEQIVSFLSQGTTLPKGTVIITGTPAGVGFAHKPQELLHDGDEFVVEIQPHIGSLYNVMQNEK</sequence>
<dbReference type="PANTHER" id="PTHR11820:SF7">
    <property type="entry name" value="ACYLPYRUVASE FAHD1, MITOCHONDRIAL"/>
    <property type="match status" value="1"/>
</dbReference>
<organism evidence="4 5">
    <name type="scientific">Chaetomium fimeti</name>
    <dbReference type="NCBI Taxonomy" id="1854472"/>
    <lineage>
        <taxon>Eukaryota</taxon>
        <taxon>Fungi</taxon>
        <taxon>Dikarya</taxon>
        <taxon>Ascomycota</taxon>
        <taxon>Pezizomycotina</taxon>
        <taxon>Sordariomycetes</taxon>
        <taxon>Sordariomycetidae</taxon>
        <taxon>Sordariales</taxon>
        <taxon>Chaetomiaceae</taxon>
        <taxon>Chaetomium</taxon>
    </lineage>
</organism>
<dbReference type="SUPFAM" id="SSF56529">
    <property type="entry name" value="FAH"/>
    <property type="match status" value="1"/>
</dbReference>
<dbReference type="GO" id="GO:0006107">
    <property type="term" value="P:oxaloacetate metabolic process"/>
    <property type="evidence" value="ECO:0007669"/>
    <property type="project" value="UniProtKB-ARBA"/>
</dbReference>
<dbReference type="InterPro" id="IPR036663">
    <property type="entry name" value="Fumarylacetoacetase_C_sf"/>
</dbReference>
<protein>
    <recommendedName>
        <fullName evidence="3">Fumarylacetoacetase-like C-terminal domain-containing protein</fullName>
    </recommendedName>
</protein>
<feature type="domain" description="Fumarylacetoacetase-like C-terminal" evidence="3">
    <location>
        <begin position="77"/>
        <end position="296"/>
    </location>
</feature>
<dbReference type="RefSeq" id="XP_062658213.1">
    <property type="nucleotide sequence ID" value="XM_062807612.1"/>
</dbReference>
<keyword evidence="2" id="KW-0479">Metal-binding</keyword>
<name>A0AAE0HDS7_9PEZI</name>
<dbReference type="EMBL" id="JAUEPN010000005">
    <property type="protein sequence ID" value="KAK3294699.1"/>
    <property type="molecule type" value="Genomic_DNA"/>
</dbReference>
<dbReference type="Proteomes" id="UP001278766">
    <property type="component" value="Unassembled WGS sequence"/>
</dbReference>
<comment type="similarity">
    <text evidence="1">Belongs to the FAH family.</text>
</comment>
<dbReference type="PANTHER" id="PTHR11820">
    <property type="entry name" value="ACYLPYRUVASE"/>
    <property type="match status" value="1"/>
</dbReference>
<dbReference type="GO" id="GO:0018773">
    <property type="term" value="F:acetylpyruvate hydrolase activity"/>
    <property type="evidence" value="ECO:0007669"/>
    <property type="project" value="TreeGrafter"/>
</dbReference>
<dbReference type="GeneID" id="87844560"/>
<dbReference type="AlphaFoldDB" id="A0AAE0HDS7"/>